<dbReference type="EMBL" id="BART01006329">
    <property type="protein sequence ID" value="GAG61587.1"/>
    <property type="molecule type" value="Genomic_DNA"/>
</dbReference>
<accession>X0ZUD1</accession>
<keyword evidence="1" id="KW-0812">Transmembrane</keyword>
<comment type="caution">
    <text evidence="2">The sequence shown here is derived from an EMBL/GenBank/DDBJ whole genome shotgun (WGS) entry which is preliminary data.</text>
</comment>
<protein>
    <submittedName>
        <fullName evidence="2">Uncharacterized protein</fullName>
    </submittedName>
</protein>
<feature type="transmembrane region" description="Helical" evidence="1">
    <location>
        <begin position="6"/>
        <end position="26"/>
    </location>
</feature>
<keyword evidence="1" id="KW-0472">Membrane</keyword>
<evidence type="ECO:0000256" key="1">
    <source>
        <dbReference type="SAM" id="Phobius"/>
    </source>
</evidence>
<organism evidence="2">
    <name type="scientific">marine sediment metagenome</name>
    <dbReference type="NCBI Taxonomy" id="412755"/>
    <lineage>
        <taxon>unclassified sequences</taxon>
        <taxon>metagenomes</taxon>
        <taxon>ecological metagenomes</taxon>
    </lineage>
</organism>
<reference evidence="2" key="1">
    <citation type="journal article" date="2014" name="Front. Microbiol.">
        <title>High frequency of phylogenetically diverse reductive dehalogenase-homologous genes in deep subseafloor sedimentary metagenomes.</title>
        <authorList>
            <person name="Kawai M."/>
            <person name="Futagami T."/>
            <person name="Toyoda A."/>
            <person name="Takaki Y."/>
            <person name="Nishi S."/>
            <person name="Hori S."/>
            <person name="Arai W."/>
            <person name="Tsubouchi T."/>
            <person name="Morono Y."/>
            <person name="Uchiyama I."/>
            <person name="Ito T."/>
            <person name="Fujiyama A."/>
            <person name="Inagaki F."/>
            <person name="Takami H."/>
        </authorList>
    </citation>
    <scope>NUCLEOTIDE SEQUENCE</scope>
    <source>
        <strain evidence="2">Expedition CK06-06</strain>
    </source>
</reference>
<gene>
    <name evidence="2" type="ORF">S01H4_14436</name>
</gene>
<proteinExistence type="predicted"/>
<keyword evidence="1" id="KW-1133">Transmembrane helix</keyword>
<evidence type="ECO:0000313" key="2">
    <source>
        <dbReference type="EMBL" id="GAG61587.1"/>
    </source>
</evidence>
<name>X0ZUD1_9ZZZZ</name>
<sequence>MDSFLIEALAAGGPVAILAGIIFFMYRKDRKDTERRIHDVHSAHSERLENLLEKDQETREDNTKALTELNILLRKLNGRK</sequence>
<dbReference type="AlphaFoldDB" id="X0ZUD1"/>